<organism evidence="1 2">
    <name type="scientific">Bodo saltans</name>
    <name type="common">Flagellated protozoan</name>
    <dbReference type="NCBI Taxonomy" id="75058"/>
    <lineage>
        <taxon>Eukaryota</taxon>
        <taxon>Discoba</taxon>
        <taxon>Euglenozoa</taxon>
        <taxon>Kinetoplastea</taxon>
        <taxon>Metakinetoplastina</taxon>
        <taxon>Eubodonida</taxon>
        <taxon>Bodonidae</taxon>
        <taxon>Bodo</taxon>
    </lineage>
</organism>
<accession>A0A0S4IUF3</accession>
<gene>
    <name evidence="1" type="ORF">BSAL_67250</name>
</gene>
<dbReference type="PANTHER" id="PTHR31630:SF6">
    <property type="entry name" value="PHYTANOYL-COA DIOXYGENASE-RELATED"/>
    <property type="match status" value="1"/>
</dbReference>
<proteinExistence type="predicted"/>
<name>A0A0S4IUF3_BODSA</name>
<evidence type="ECO:0008006" key="3">
    <source>
        <dbReference type="Google" id="ProtNLM"/>
    </source>
</evidence>
<dbReference type="Proteomes" id="UP000051952">
    <property type="component" value="Unassembled WGS sequence"/>
</dbReference>
<reference evidence="2" key="1">
    <citation type="submission" date="2015-09" db="EMBL/GenBank/DDBJ databases">
        <authorList>
            <consortium name="Pathogen Informatics"/>
        </authorList>
    </citation>
    <scope>NUCLEOTIDE SEQUENCE [LARGE SCALE GENOMIC DNA]</scope>
    <source>
        <strain evidence="2">Lake Konstanz</strain>
    </source>
</reference>
<evidence type="ECO:0000313" key="2">
    <source>
        <dbReference type="Proteomes" id="UP000051952"/>
    </source>
</evidence>
<dbReference type="Gene3D" id="2.60.120.620">
    <property type="entry name" value="q2cbj1_9rhob like domain"/>
    <property type="match status" value="1"/>
</dbReference>
<dbReference type="EMBL" id="CYKH01000450">
    <property type="protein sequence ID" value="CUF92249.1"/>
    <property type="molecule type" value="Genomic_DNA"/>
</dbReference>
<dbReference type="OMA" id="VFRTHRT"/>
<dbReference type="OrthoDB" id="443875at2759"/>
<dbReference type="VEuPathDB" id="TriTrypDB:BSAL_67250"/>
<dbReference type="SUPFAM" id="SSF51197">
    <property type="entry name" value="Clavaminate synthase-like"/>
    <property type="match status" value="1"/>
</dbReference>
<sequence length="354" mass="39197">MSIKEQAHINVISAELLGSVTVAAPSLHTEDGAKAFLAVMDTFGFAVVTDVLTKEQVAVAESLFDDDLRSIVDLPDAEKNTKPCFLPNTGESVARRWSDKHPLGRYNPSFASDYGVPHGRCAWYCRTNQAVHRVFEVLHNNDKELCVGMDNVFFDSSRENHSETAKPDSEIEEILWPHADQSIHAAGGDQPCYQGIVYVWPSSQFTSTTVVWPRSHKDAYLKMMAVRSYSSHFCPLPKSALEDFIAGAVRVVIPSGGMILWNSKLIHQGWNIGPRLAVPICMEPKSRRSSDALERKMTACKEGVPTTHWASLGYFHGCCKEDNGGTKDFPLVFNCHKWMINKAGDVDASVVALL</sequence>
<evidence type="ECO:0000313" key="1">
    <source>
        <dbReference type="EMBL" id="CUF92249.1"/>
    </source>
</evidence>
<dbReference type="PANTHER" id="PTHR31630">
    <property type="entry name" value="PHYTANOYL-COA DIOXYGENASE-RELATED-RELATED"/>
    <property type="match status" value="1"/>
</dbReference>
<keyword evidence="2" id="KW-1185">Reference proteome</keyword>
<dbReference type="AlphaFoldDB" id="A0A0S4IUF3"/>
<protein>
    <recommendedName>
        <fullName evidence="3">Phytanoyl-CoA dioxygenase</fullName>
    </recommendedName>
</protein>